<dbReference type="STRING" id="937777.Deipe_0654"/>
<dbReference type="InterPro" id="IPR036188">
    <property type="entry name" value="FAD/NAD-bd_sf"/>
</dbReference>
<keyword evidence="7" id="KW-1185">Reference proteome</keyword>
<dbReference type="Proteomes" id="UP000010467">
    <property type="component" value="Chromosome"/>
</dbReference>
<dbReference type="OrthoDB" id="9772934at2"/>
<dbReference type="PANTHER" id="PTHR42913">
    <property type="entry name" value="APOPTOSIS-INDUCING FACTOR 1"/>
    <property type="match status" value="1"/>
</dbReference>
<evidence type="ECO:0000256" key="2">
    <source>
        <dbReference type="ARBA" id="ARBA00022630"/>
    </source>
</evidence>
<keyword evidence="2" id="KW-0285">Flavoprotein</keyword>
<protein>
    <submittedName>
        <fullName evidence="6">Pyridine nucleotide-disulfide oxidoreductase family protein</fullName>
    </submittedName>
</protein>
<evidence type="ECO:0000256" key="1">
    <source>
        <dbReference type="ARBA" id="ARBA00001974"/>
    </source>
</evidence>
<accession>K9ZXE1</accession>
<evidence type="ECO:0000313" key="7">
    <source>
        <dbReference type="Proteomes" id="UP000010467"/>
    </source>
</evidence>
<dbReference type="KEGG" id="dpd:Deipe_0654"/>
<dbReference type="HOGENOM" id="CLU_021377_4_0_0"/>
<sequence>MKAERTLQARHAGFRPERPLRVLLVGGGHANIALLKAARRWTARGVEVTLINDTRHLLYSGMTPEYLGGAYRLSEIRIDLLRWCLAARVRFLQTRATGIDLKRRTVLTEEGTAVACDLAVFDVGATNPRQARAGNAVLTKPLHHVLRLERWLADVLSREQPVRSLVIVGGGSAGCEVMLNVSARLQRSARPHALRLTLLHAGQTLMPQFAPPLGRRAGQLLRARGVDVRLGAQVEQVEDGVVRLQNGERVAQDQVVWATGTSGQPLFADSGLAVDERGYVWVDGFLRVPGEPWLFAAGDCARMEGPMLERSGVNAVKQGLTLRANMERLVDAWQAGKGPDTVGLAAFKAYPVAPYLLSTGEREALLALGPHLGLRGSLLLTLKHLADRVWIGRYQFADERGER</sequence>
<dbReference type="EMBL" id="CP003382">
    <property type="protein sequence ID" value="AFZ66241.1"/>
    <property type="molecule type" value="Genomic_DNA"/>
</dbReference>
<dbReference type="Gene3D" id="3.50.50.100">
    <property type="match status" value="1"/>
</dbReference>
<keyword evidence="3" id="KW-0274">FAD</keyword>
<proteinExistence type="predicted"/>
<dbReference type="RefSeq" id="WP_015234551.1">
    <property type="nucleotide sequence ID" value="NC_019793.1"/>
</dbReference>
<dbReference type="GO" id="GO:0019646">
    <property type="term" value="P:aerobic electron transport chain"/>
    <property type="evidence" value="ECO:0007669"/>
    <property type="project" value="TreeGrafter"/>
</dbReference>
<evidence type="ECO:0000256" key="3">
    <source>
        <dbReference type="ARBA" id="ARBA00022827"/>
    </source>
</evidence>
<gene>
    <name evidence="6" type="ordered locus">Deipe_0654</name>
</gene>
<dbReference type="eggNOG" id="COG1252">
    <property type="taxonomic scope" value="Bacteria"/>
</dbReference>
<comment type="cofactor">
    <cofactor evidence="1">
        <name>FAD</name>
        <dbReference type="ChEBI" id="CHEBI:57692"/>
    </cofactor>
</comment>
<dbReference type="Pfam" id="PF07992">
    <property type="entry name" value="Pyr_redox_2"/>
    <property type="match status" value="1"/>
</dbReference>
<name>K9ZXE1_DEIPD</name>
<dbReference type="InterPro" id="IPR051169">
    <property type="entry name" value="NADH-Q_oxidoreductase"/>
</dbReference>
<organism evidence="6 7">
    <name type="scientific">Deinococcus peraridilitoris (strain DSM 19664 / LMG 22246 / CIP 109416 / KR-200)</name>
    <dbReference type="NCBI Taxonomy" id="937777"/>
    <lineage>
        <taxon>Bacteria</taxon>
        <taxon>Thermotogati</taxon>
        <taxon>Deinococcota</taxon>
        <taxon>Deinococci</taxon>
        <taxon>Deinococcales</taxon>
        <taxon>Deinococcaceae</taxon>
        <taxon>Deinococcus</taxon>
    </lineage>
</organism>
<evidence type="ECO:0000256" key="4">
    <source>
        <dbReference type="ARBA" id="ARBA00023002"/>
    </source>
</evidence>
<dbReference type="AlphaFoldDB" id="K9ZXE1"/>
<dbReference type="SUPFAM" id="SSF51905">
    <property type="entry name" value="FAD/NAD(P)-binding domain"/>
    <property type="match status" value="1"/>
</dbReference>
<keyword evidence="4" id="KW-0560">Oxidoreductase</keyword>
<reference evidence="7" key="1">
    <citation type="submission" date="2012-03" db="EMBL/GenBank/DDBJ databases">
        <title>Complete sequence of chromosome of Deinococcus peraridilitoris DSM 19664.</title>
        <authorList>
            <person name="Lucas S."/>
            <person name="Copeland A."/>
            <person name="Lapidus A."/>
            <person name="Glavina del Rio T."/>
            <person name="Dalin E."/>
            <person name="Tice H."/>
            <person name="Bruce D."/>
            <person name="Goodwin L."/>
            <person name="Pitluck S."/>
            <person name="Peters L."/>
            <person name="Mikhailova N."/>
            <person name="Lu M."/>
            <person name="Kyrpides N."/>
            <person name="Mavromatis K."/>
            <person name="Ivanova N."/>
            <person name="Brettin T."/>
            <person name="Detter J.C."/>
            <person name="Han C."/>
            <person name="Larimer F."/>
            <person name="Land M."/>
            <person name="Hauser L."/>
            <person name="Markowitz V."/>
            <person name="Cheng J.-F."/>
            <person name="Hugenholtz P."/>
            <person name="Woyke T."/>
            <person name="Wu D."/>
            <person name="Pukall R."/>
            <person name="Steenblock K."/>
            <person name="Brambilla E."/>
            <person name="Klenk H.-P."/>
            <person name="Eisen J.A."/>
        </authorList>
    </citation>
    <scope>NUCLEOTIDE SEQUENCE [LARGE SCALE GENOMIC DNA]</scope>
    <source>
        <strain evidence="7">DSM 19664 / LMG 22246 / CIP 109416 / KR-200</strain>
    </source>
</reference>
<dbReference type="PANTHER" id="PTHR42913:SF9">
    <property type="entry name" value="SLR1591 PROTEIN"/>
    <property type="match status" value="1"/>
</dbReference>
<feature type="domain" description="FAD/NAD(P)-binding" evidence="5">
    <location>
        <begin position="21"/>
        <end position="308"/>
    </location>
</feature>
<dbReference type="InterPro" id="IPR023753">
    <property type="entry name" value="FAD/NAD-binding_dom"/>
</dbReference>
<dbReference type="GO" id="GO:0003955">
    <property type="term" value="F:NAD(P)H dehydrogenase (quinone) activity"/>
    <property type="evidence" value="ECO:0007669"/>
    <property type="project" value="TreeGrafter"/>
</dbReference>
<dbReference type="PATRIC" id="fig|937777.3.peg.658"/>
<evidence type="ECO:0000259" key="5">
    <source>
        <dbReference type="Pfam" id="PF07992"/>
    </source>
</evidence>
<evidence type="ECO:0000313" key="6">
    <source>
        <dbReference type="EMBL" id="AFZ66241.1"/>
    </source>
</evidence>